<dbReference type="GeneID" id="36320017"/>
<proteinExistence type="predicted"/>
<protein>
    <submittedName>
        <fullName evidence="1">Uncharacterized protein</fullName>
    </submittedName>
</protein>
<dbReference type="RefSeq" id="XP_024332150.1">
    <property type="nucleotide sequence ID" value="XM_024475086.1"/>
</dbReference>
<sequence length="89" mass="10578">MFIPPEYFTQERIELDLGILRMYYDLCMQLNVNEDIDIEKTFLRLSQLVGKPSFLKESTLLAQFIKEKLAQEDEMFTTKDDLSNYNKIC</sequence>
<organism evidence="1 2">
    <name type="scientific">Vairimorpha ceranae</name>
    <dbReference type="NCBI Taxonomy" id="40302"/>
    <lineage>
        <taxon>Eukaryota</taxon>
        <taxon>Fungi</taxon>
        <taxon>Fungi incertae sedis</taxon>
        <taxon>Microsporidia</taxon>
        <taxon>Nosematidae</taxon>
        <taxon>Vairimorpha</taxon>
    </lineage>
</organism>
<dbReference type="OrthoDB" id="2191508at2759"/>
<dbReference type="Proteomes" id="UP000034350">
    <property type="component" value="Unassembled WGS sequence"/>
</dbReference>
<dbReference type="VEuPathDB" id="MicrosporidiaDB:G9O61_00g017010"/>
<gene>
    <name evidence="1" type="ORF">AAJ76_300039239</name>
</gene>
<reference evidence="1 2" key="1">
    <citation type="journal article" date="2015" name="Environ. Microbiol.">
        <title>Genome analyses suggest the presence of polyploidy and recent human-driven expansions in eight global populations of the honeybee pathogen Nosema ceranae.</title>
        <authorList>
            <person name="Pelin A."/>
            <person name="Selman M."/>
            <person name="Aris-Brosou S."/>
            <person name="Farinelli L."/>
            <person name="Corradi N."/>
        </authorList>
    </citation>
    <scope>NUCLEOTIDE SEQUENCE [LARGE SCALE GENOMIC DNA]</scope>
    <source>
        <strain evidence="1 2">PA08 1199</strain>
    </source>
</reference>
<accession>A0A0F9WUH7</accession>
<name>A0A0F9WUH7_9MICR</name>
<comment type="caution">
    <text evidence="1">The sequence shown here is derived from an EMBL/GenBank/DDBJ whole genome shotgun (WGS) entry which is preliminary data.</text>
</comment>
<dbReference type="EMBL" id="JPQZ01000003">
    <property type="protein sequence ID" value="KKO76408.1"/>
    <property type="molecule type" value="Genomic_DNA"/>
</dbReference>
<dbReference type="VEuPathDB" id="MicrosporidiaDB:AAJ76_300039239"/>
<dbReference type="AlphaFoldDB" id="A0A0F9WUH7"/>
<keyword evidence="2" id="KW-1185">Reference proteome</keyword>
<evidence type="ECO:0000313" key="1">
    <source>
        <dbReference type="EMBL" id="KKO76408.1"/>
    </source>
</evidence>
<evidence type="ECO:0000313" key="2">
    <source>
        <dbReference type="Proteomes" id="UP000034350"/>
    </source>
</evidence>